<proteinExistence type="predicted"/>
<name>A0A7H4PQI1_9ENTR</name>
<dbReference type="Proteomes" id="UP000254863">
    <property type="component" value="Unassembled WGS sequence"/>
</dbReference>
<evidence type="ECO:0000313" key="1">
    <source>
        <dbReference type="EMBL" id="STW80654.1"/>
    </source>
</evidence>
<accession>A0A7H4PQI1</accession>
<gene>
    <name evidence="1" type="ORF">NCTC11685_08020</name>
</gene>
<comment type="caution">
    <text evidence="1">The sequence shown here is derived from an EMBL/GenBank/DDBJ whole genome shotgun (WGS) entry which is preliminary data.</text>
</comment>
<organism evidence="1 2">
    <name type="scientific">Klebsiella michiganensis</name>
    <dbReference type="NCBI Taxonomy" id="1134687"/>
    <lineage>
        <taxon>Bacteria</taxon>
        <taxon>Pseudomonadati</taxon>
        <taxon>Pseudomonadota</taxon>
        <taxon>Gammaproteobacteria</taxon>
        <taxon>Enterobacterales</taxon>
        <taxon>Enterobacteriaceae</taxon>
        <taxon>Klebsiella/Raoultella group</taxon>
        <taxon>Klebsiella</taxon>
    </lineage>
</organism>
<sequence length="111" mass="12677">MLVTPLIDPHFTAILFKGLAHSQHVAVAKDSKDAFDELMLFAIDFQVLVIQELHQRLRHCQSQFAHVAPILIVQYLRVGSRFALPSDTSDESGKSLTSLEYFWIIGKHFFH</sequence>
<reference evidence="1 2" key="1">
    <citation type="submission" date="2018-06" db="EMBL/GenBank/DDBJ databases">
        <authorList>
            <consortium name="Pathogen Informatics"/>
            <person name="Doyle S."/>
        </authorList>
    </citation>
    <scope>NUCLEOTIDE SEQUENCE [LARGE SCALE GENOMIC DNA]</scope>
    <source>
        <strain evidence="1 2">NCTC11685</strain>
    </source>
</reference>
<protein>
    <submittedName>
        <fullName evidence="1">Uncharacterized protein</fullName>
    </submittedName>
</protein>
<evidence type="ECO:0000313" key="2">
    <source>
        <dbReference type="Proteomes" id="UP000254863"/>
    </source>
</evidence>
<dbReference type="AlphaFoldDB" id="A0A7H4PQI1"/>
<dbReference type="EMBL" id="UGMS01000006">
    <property type="protein sequence ID" value="STW80654.1"/>
    <property type="molecule type" value="Genomic_DNA"/>
</dbReference>